<feature type="chain" id="PRO_5035308901" description="Processed acidic surface protein" evidence="1">
    <location>
        <begin position="24"/>
        <end position="325"/>
    </location>
</feature>
<name>A0A8J3F1Q9_9BACI</name>
<evidence type="ECO:0000313" key="2">
    <source>
        <dbReference type="EMBL" id="GGI17209.1"/>
    </source>
</evidence>
<sequence>MKRIAATFILSAALLVPGVTANAAPKQSELDAYLASIQLTQTQLEEYLESYGDSLDEYDTVADLKDVLGERLTDETLAAILEEYDVTEQEVIDLAVEYDDMDPGASLLDTYLFTSDIEYLIDIEYPSYSFSDFINEYDEDMVFGVVGGSGLTSAEMNKFVSHVRAVFEKEPESAAKMDVLYENIVKMGIEDTAELTPSETAALINTMKEIEKTIHIDIKVFNEQGDAMKPLDFLALPVLEENYVLKVLDDKGNLLLDMIMSDTLLSGDEPGLDADPIMDIKHDIGIIKHTEKGGKLPKTASHTAEWALFGLLLAASGVALRKKLN</sequence>
<feature type="signal peptide" evidence="1">
    <location>
        <begin position="1"/>
        <end position="23"/>
    </location>
</feature>
<keyword evidence="3" id="KW-1185">Reference proteome</keyword>
<comment type="caution">
    <text evidence="2">The sequence shown here is derived from an EMBL/GenBank/DDBJ whole genome shotgun (WGS) entry which is preliminary data.</text>
</comment>
<evidence type="ECO:0000256" key="1">
    <source>
        <dbReference type="SAM" id="SignalP"/>
    </source>
</evidence>
<dbReference type="EMBL" id="BMHB01000003">
    <property type="protein sequence ID" value="GGI17209.1"/>
    <property type="molecule type" value="Genomic_DNA"/>
</dbReference>
<accession>A0A8J3F1Q9</accession>
<organism evidence="2 3">
    <name type="scientific">Gottfriedia solisilvae</name>
    <dbReference type="NCBI Taxonomy" id="1516104"/>
    <lineage>
        <taxon>Bacteria</taxon>
        <taxon>Bacillati</taxon>
        <taxon>Bacillota</taxon>
        <taxon>Bacilli</taxon>
        <taxon>Bacillales</taxon>
        <taxon>Bacillaceae</taxon>
        <taxon>Gottfriedia</taxon>
    </lineage>
</organism>
<protein>
    <recommendedName>
        <fullName evidence="4">Processed acidic surface protein</fullName>
    </recommendedName>
</protein>
<gene>
    <name evidence="2" type="ORF">GCM10007380_36800</name>
</gene>
<dbReference type="RefSeq" id="WP_088002301.1">
    <property type="nucleotide sequence ID" value="NZ_BMHB01000003.1"/>
</dbReference>
<evidence type="ECO:0008006" key="4">
    <source>
        <dbReference type="Google" id="ProtNLM"/>
    </source>
</evidence>
<evidence type="ECO:0000313" key="3">
    <source>
        <dbReference type="Proteomes" id="UP000626244"/>
    </source>
</evidence>
<reference evidence="3" key="1">
    <citation type="journal article" date="2019" name="Int. J. Syst. Evol. Microbiol.">
        <title>The Global Catalogue of Microorganisms (GCM) 10K type strain sequencing project: providing services to taxonomists for standard genome sequencing and annotation.</title>
        <authorList>
            <consortium name="The Broad Institute Genomics Platform"/>
            <consortium name="The Broad Institute Genome Sequencing Center for Infectious Disease"/>
            <person name="Wu L."/>
            <person name="Ma J."/>
        </authorList>
    </citation>
    <scope>NUCLEOTIDE SEQUENCE [LARGE SCALE GENOMIC DNA]</scope>
    <source>
        <strain evidence="3">CGMCC 1.14993</strain>
    </source>
</reference>
<dbReference type="Proteomes" id="UP000626244">
    <property type="component" value="Unassembled WGS sequence"/>
</dbReference>
<keyword evidence="1" id="KW-0732">Signal</keyword>
<dbReference type="OrthoDB" id="2718583at2"/>
<proteinExistence type="predicted"/>
<dbReference type="AlphaFoldDB" id="A0A8J3F1Q9"/>
<dbReference type="NCBIfam" id="TIGR04383">
    <property type="entry name" value="acidic_w_LPXTA"/>
    <property type="match status" value="1"/>
</dbReference>
<dbReference type="InterPro" id="IPR030832">
    <property type="entry name" value="Acidic_LPXTA"/>
</dbReference>